<feature type="domain" description="Autotransporter" evidence="3">
    <location>
        <begin position="333"/>
        <end position="612"/>
    </location>
</feature>
<evidence type="ECO:0000256" key="1">
    <source>
        <dbReference type="ARBA" id="ARBA00022801"/>
    </source>
</evidence>
<dbReference type="Proteomes" id="UP000192934">
    <property type="component" value="Chromosome I"/>
</dbReference>
<accession>A0A1X7G0G8</accession>
<feature type="chain" id="PRO_5012891698" evidence="2">
    <location>
        <begin position="26"/>
        <end position="612"/>
    </location>
</feature>
<dbReference type="InterPro" id="IPR001087">
    <property type="entry name" value="GDSL"/>
</dbReference>
<protein>
    <submittedName>
        <fullName evidence="4">Phospholipase/lecithinase/hemolysin</fullName>
    </submittedName>
</protein>
<dbReference type="PANTHER" id="PTHR45648:SF22">
    <property type="entry name" value="GDSL LIPASE_ACYLHYDROLASE FAMILY PROTEIN (AFU_ORTHOLOGUE AFUA_4G14700)"/>
    <property type="match status" value="1"/>
</dbReference>
<keyword evidence="1" id="KW-0378">Hydrolase</keyword>
<proteinExistence type="predicted"/>
<sequence>MPSFSARLLAAVASSAFLAGTPAAAQSVDRIVAFGDSYADDGNLFELLGIPRPQVYPTGRFSGGTNFVDTMGQLLTVPIDNFAIGGAFTGPGNTGFTNINGPGIPGFPTEVGAYLAGGGPAAFPRVSGTFDASDLVVVSIGGNDARYYQFNGGTVAGAPAAAAISVGEATAGLRSLVGAGAQNITFLAGDVGRLPEVRGTPIAAVGTAFATSFNNGIKTQLGNLAAGGVIVNYLDLNLIGDRVEANLGAYGLTSAGACPVECVTNPNLQSQYLFYVDQVHLTSAGFAIVGRYAVRQLQAPLQFQAQSDLGIQTAQAFGSTLIGRLDLSPARRGGEAQDGLSAYLLGSFAGRDTRTTAASYAYDIDVPAVTGGFEYGMGNGATVGAALNYSRPKADFDTINARARADAWQVGVYAGWAGPAAFVQGYAGLGWLDLKTRREAVIDDIAGKTDGDTVTAGAKAGYLMGLGGLRAGPVIGLQYARAKLDAYTEAGDPVLTNNIGAQRLETLVGSLGAEVRGEWDAGGLAVQPYLSLTAERDFEGDSRTIRYAATATPGIVNSFVLPDRPKDTYGRVMGGADFSLGGGFALQVNGGTSFSRRGGDDFSGFVGLKAAF</sequence>
<evidence type="ECO:0000256" key="2">
    <source>
        <dbReference type="SAM" id="SignalP"/>
    </source>
</evidence>
<dbReference type="InterPro" id="IPR036514">
    <property type="entry name" value="SGNH_hydro_sf"/>
</dbReference>
<dbReference type="GO" id="GO:0016788">
    <property type="term" value="F:hydrolase activity, acting on ester bonds"/>
    <property type="evidence" value="ECO:0007669"/>
    <property type="project" value="InterPro"/>
</dbReference>
<dbReference type="SUPFAM" id="SSF103515">
    <property type="entry name" value="Autotransporter"/>
    <property type="match status" value="1"/>
</dbReference>
<organism evidence="4 5">
    <name type="scientific">Allosphingosinicella indica</name>
    <dbReference type="NCBI Taxonomy" id="941907"/>
    <lineage>
        <taxon>Bacteria</taxon>
        <taxon>Pseudomonadati</taxon>
        <taxon>Pseudomonadota</taxon>
        <taxon>Alphaproteobacteria</taxon>
        <taxon>Sphingomonadales</taxon>
        <taxon>Sphingomonadaceae</taxon>
        <taxon>Allosphingosinicella</taxon>
    </lineage>
</organism>
<evidence type="ECO:0000259" key="3">
    <source>
        <dbReference type="PROSITE" id="PS51208"/>
    </source>
</evidence>
<dbReference type="InterPro" id="IPR051058">
    <property type="entry name" value="GDSL_Est/Lipase"/>
</dbReference>
<gene>
    <name evidence="4" type="ORF">SAMN06295910_0860</name>
</gene>
<dbReference type="SMART" id="SM00869">
    <property type="entry name" value="Autotransporter"/>
    <property type="match status" value="1"/>
</dbReference>
<name>A0A1X7G0G8_9SPHN</name>
<dbReference type="RefSeq" id="WP_172840805.1">
    <property type="nucleotide sequence ID" value="NZ_LT840185.1"/>
</dbReference>
<keyword evidence="5" id="KW-1185">Reference proteome</keyword>
<evidence type="ECO:0000313" key="5">
    <source>
        <dbReference type="Proteomes" id="UP000192934"/>
    </source>
</evidence>
<dbReference type="Gene3D" id="2.40.128.130">
    <property type="entry name" value="Autotransporter beta-domain"/>
    <property type="match status" value="1"/>
</dbReference>
<reference evidence="5" key="1">
    <citation type="submission" date="2017-04" db="EMBL/GenBank/DDBJ databases">
        <authorList>
            <person name="Varghese N."/>
            <person name="Submissions S."/>
        </authorList>
    </citation>
    <scope>NUCLEOTIDE SEQUENCE [LARGE SCALE GENOMIC DNA]</scope>
    <source>
        <strain evidence="5">Dd16</strain>
    </source>
</reference>
<dbReference type="InterPro" id="IPR036709">
    <property type="entry name" value="Autotransporte_beta_dom_sf"/>
</dbReference>
<dbReference type="SUPFAM" id="SSF52266">
    <property type="entry name" value="SGNH hydrolase"/>
    <property type="match status" value="1"/>
</dbReference>
<dbReference type="Pfam" id="PF00657">
    <property type="entry name" value="Lipase_GDSL"/>
    <property type="match status" value="1"/>
</dbReference>
<dbReference type="PROSITE" id="PS51208">
    <property type="entry name" value="AUTOTRANSPORTER"/>
    <property type="match status" value="1"/>
</dbReference>
<dbReference type="AlphaFoldDB" id="A0A1X7G0G8"/>
<dbReference type="Gene3D" id="3.40.50.1110">
    <property type="entry name" value="SGNH hydrolase"/>
    <property type="match status" value="1"/>
</dbReference>
<dbReference type="STRING" id="941907.SAMN06295910_0860"/>
<dbReference type="EMBL" id="LT840185">
    <property type="protein sequence ID" value="SMF61860.1"/>
    <property type="molecule type" value="Genomic_DNA"/>
</dbReference>
<evidence type="ECO:0000313" key="4">
    <source>
        <dbReference type="EMBL" id="SMF61860.1"/>
    </source>
</evidence>
<dbReference type="Pfam" id="PF03797">
    <property type="entry name" value="Autotransporter"/>
    <property type="match status" value="1"/>
</dbReference>
<dbReference type="PANTHER" id="PTHR45648">
    <property type="entry name" value="GDSL LIPASE/ACYLHYDROLASE FAMILY PROTEIN (AFU_ORTHOLOGUE AFUA_4G14700)"/>
    <property type="match status" value="1"/>
</dbReference>
<feature type="signal peptide" evidence="2">
    <location>
        <begin position="1"/>
        <end position="25"/>
    </location>
</feature>
<keyword evidence="2" id="KW-0732">Signal</keyword>
<dbReference type="InterPro" id="IPR005546">
    <property type="entry name" value="Autotransporte_beta"/>
</dbReference>